<sequence length="530" mass="59754">MIATAVAPATKYSVYILKNDVKKYHIGIVFKSMDRNKSGEIENYEEVVSDPDIFDITKSKSREVHINDVQKTKPAFSVVGDDTIFLSSDDEHLPLKSVPCNSKVITTRNSTPTLKPAVIQQSSMKASGTYLLDSFDSPLATMSLQDRLKEQDQPQHCPSKLLNSSSDSDCFSPIGRPYKKSLHVLCSSSDDEVSSPPECRSLTFKGRHTKTKTKDSIPKTIPESESELEDVFVSLTINEAPSVKPKKLKKPREKKKTQNTAVFVPPDSRSRPSFLASLSSDVPEESRHSDALPFFKNFRKRRDELTNRLFLMFNDEIFNNFFEPNFSITWNARLTRTAGYCRHFTRRENGTTTFESRIELSVKVVDTPCRLRDTLVHELCHAATWVIDNCRGGHGPVWRKWANQALDVYPELPPITRCHNYEITYKFYYNCVNCKYSAGRHSKSIDTTTHVCPMCRGKLELSKEPTSKLGAGAGQELSTPKAKTPRTPNAFALFVKDNYATVKSSRSDLPHAAVMKLLSAKFAESKKQVV</sequence>
<accession>A0A4Y7LZN1</accession>
<dbReference type="InterPro" id="IPR006640">
    <property type="entry name" value="SprT-like_domain"/>
</dbReference>
<organism evidence="3">
    <name type="scientific">Ceriodaphnia reticulata</name>
    <dbReference type="NCBI Taxonomy" id="302197"/>
    <lineage>
        <taxon>Eukaryota</taxon>
        <taxon>Metazoa</taxon>
        <taxon>Ecdysozoa</taxon>
        <taxon>Arthropoda</taxon>
        <taxon>Crustacea</taxon>
        <taxon>Branchiopoda</taxon>
        <taxon>Diplostraca</taxon>
        <taxon>Cladocera</taxon>
        <taxon>Anomopoda</taxon>
        <taxon>Daphniidae</taxon>
        <taxon>Ceriodaphnia</taxon>
    </lineage>
</organism>
<gene>
    <name evidence="3" type="primary">EOG090X0464</name>
</gene>
<feature type="region of interest" description="Disordered" evidence="1">
    <location>
        <begin position="244"/>
        <end position="264"/>
    </location>
</feature>
<dbReference type="PANTHER" id="PTHR23099">
    <property type="entry name" value="TRANSCRIPTIONAL REGULATOR"/>
    <property type="match status" value="1"/>
</dbReference>
<feature type="compositionally biased region" description="Basic residues" evidence="1">
    <location>
        <begin position="244"/>
        <end position="257"/>
    </location>
</feature>
<dbReference type="EMBL" id="LR003244">
    <property type="protein sequence ID" value="SVE72863.1"/>
    <property type="molecule type" value="mRNA"/>
</dbReference>
<evidence type="ECO:0000256" key="1">
    <source>
        <dbReference type="SAM" id="MobiDB-lite"/>
    </source>
</evidence>
<dbReference type="Pfam" id="PF10263">
    <property type="entry name" value="SprT-like"/>
    <property type="match status" value="1"/>
</dbReference>
<evidence type="ECO:0000259" key="2">
    <source>
        <dbReference type="SMART" id="SM00731"/>
    </source>
</evidence>
<dbReference type="SUPFAM" id="SSF47095">
    <property type="entry name" value="HMG-box"/>
    <property type="match status" value="1"/>
</dbReference>
<dbReference type="GO" id="GO:0005634">
    <property type="term" value="C:nucleus"/>
    <property type="evidence" value="ECO:0007669"/>
    <property type="project" value="TreeGrafter"/>
</dbReference>
<dbReference type="PANTHER" id="PTHR23099:SF0">
    <property type="entry name" value="GERM CELL NUCLEAR ACIDIC PROTEIN"/>
    <property type="match status" value="1"/>
</dbReference>
<proteinExistence type="evidence at transcript level"/>
<dbReference type="Pfam" id="PF17283">
    <property type="entry name" value="Zn_ribbon_SprT"/>
    <property type="match status" value="1"/>
</dbReference>
<dbReference type="GO" id="GO:0006974">
    <property type="term" value="P:DNA damage response"/>
    <property type="evidence" value="ECO:0007669"/>
    <property type="project" value="UniProtKB-ARBA"/>
</dbReference>
<dbReference type="InterPro" id="IPR035240">
    <property type="entry name" value="SprT_Zn_ribbon"/>
</dbReference>
<dbReference type="InterPro" id="IPR036910">
    <property type="entry name" value="HMG_box_dom_sf"/>
</dbReference>
<dbReference type="SMART" id="SM00731">
    <property type="entry name" value="SprT"/>
    <property type="match status" value="1"/>
</dbReference>
<dbReference type="AlphaFoldDB" id="A0A4Y7LZN1"/>
<dbReference type="CDD" id="cd00084">
    <property type="entry name" value="HMG-box_SF"/>
    <property type="match status" value="1"/>
</dbReference>
<feature type="domain" description="SprT-like" evidence="2">
    <location>
        <begin position="303"/>
        <end position="462"/>
    </location>
</feature>
<name>A0A4Y7LZN1_9CRUS</name>
<protein>
    <submittedName>
        <fullName evidence="3">EOG090X0464</fullName>
    </submittedName>
</protein>
<reference evidence="3" key="1">
    <citation type="submission" date="2018-08" db="EMBL/GenBank/DDBJ databases">
        <authorList>
            <person name="Cornetti L."/>
        </authorList>
    </citation>
    <scope>NUCLEOTIDE SEQUENCE</scope>
    <source>
        <strain evidence="3">OM-SAIQ-clone2</strain>
    </source>
</reference>
<evidence type="ECO:0000313" key="3">
    <source>
        <dbReference type="EMBL" id="SVE72863.1"/>
    </source>
</evidence>